<dbReference type="RefSeq" id="WP_206091297.1">
    <property type="nucleotide sequence ID" value="NZ_CP065053.1"/>
</dbReference>
<dbReference type="EC" id="6.3.3.2" evidence="4"/>
<gene>
    <name evidence="5" type="ORF">IV454_09610</name>
</gene>
<evidence type="ECO:0000256" key="2">
    <source>
        <dbReference type="ARBA" id="ARBA00022741"/>
    </source>
</evidence>
<protein>
    <recommendedName>
        <fullName evidence="4">5-formyltetrahydrofolate cyclo-ligase</fullName>
        <ecNumber evidence="4">6.3.3.2</ecNumber>
    </recommendedName>
</protein>
<accession>A0AA49AAG5</accession>
<proteinExistence type="inferred from homology"/>
<dbReference type="NCBIfam" id="TIGR02727">
    <property type="entry name" value="MTHFS_bact"/>
    <property type="match status" value="1"/>
</dbReference>
<dbReference type="InterPro" id="IPR002698">
    <property type="entry name" value="FTHF_cligase"/>
</dbReference>
<dbReference type="InterPro" id="IPR037171">
    <property type="entry name" value="NagB/RpiA_transferase-like"/>
</dbReference>
<evidence type="ECO:0000256" key="4">
    <source>
        <dbReference type="RuleBase" id="RU361279"/>
    </source>
</evidence>
<dbReference type="EMBL" id="CP065053">
    <property type="protein sequence ID" value="QPI51725.1"/>
    <property type="molecule type" value="Genomic_DNA"/>
</dbReference>
<keyword evidence="4" id="KW-0460">Magnesium</keyword>
<comment type="cofactor">
    <cofactor evidence="4">
        <name>Mg(2+)</name>
        <dbReference type="ChEBI" id="CHEBI:18420"/>
    </cofactor>
</comment>
<sequence>MTGEPRIPCGPAALPASANSNAAFAHGADKAALRAMLKAARRALDPAQKAQRDAAIGARVLAWWRGRAAGGGAAPLGVYWPLRGEPDLHPVYADLARAGVRLALPLVVAPDTALAFVEWVPGEDMLSDRMGVAVPARRRVLERPSVLLVPCLGFTTERYRLGYGGGYYDRTLEALPRPYTVGIAYAGDRVEFAGARHDVALDVVMTEEWSDC</sequence>
<comment type="similarity">
    <text evidence="1 4">Belongs to the 5-formyltetrahydrofolate cyclo-ligase family.</text>
</comment>
<dbReference type="PIRSF" id="PIRSF006806">
    <property type="entry name" value="FTHF_cligase"/>
    <property type="match status" value="1"/>
</dbReference>
<keyword evidence="6" id="KW-1185">Reference proteome</keyword>
<reference evidence="5 6" key="1">
    <citation type="submission" date="2020-11" db="EMBL/GenBank/DDBJ databases">
        <authorList>
            <person name="Sun Q."/>
        </authorList>
    </citation>
    <scope>NUCLEOTIDE SEQUENCE [LARGE SCALE GENOMIC DNA]</scope>
    <source>
        <strain evidence="5 6">P8398</strain>
    </source>
</reference>
<evidence type="ECO:0000313" key="6">
    <source>
        <dbReference type="Proteomes" id="UP000662888"/>
    </source>
</evidence>
<keyword evidence="5" id="KW-0436">Ligase</keyword>
<evidence type="ECO:0000256" key="3">
    <source>
        <dbReference type="ARBA" id="ARBA00022840"/>
    </source>
</evidence>
<dbReference type="PANTHER" id="PTHR23407:SF1">
    <property type="entry name" value="5-FORMYLTETRAHYDROFOLATE CYCLO-LIGASE"/>
    <property type="match status" value="1"/>
</dbReference>
<dbReference type="Gene3D" id="3.40.50.10420">
    <property type="entry name" value="NagB/RpiA/CoA transferase-like"/>
    <property type="match status" value="1"/>
</dbReference>
<keyword evidence="4" id="KW-0479">Metal-binding</keyword>
<dbReference type="SUPFAM" id="SSF100950">
    <property type="entry name" value="NagB/RpiA/CoA transferase-like"/>
    <property type="match status" value="1"/>
</dbReference>
<organism evidence="5 6">
    <name type="scientific">Massilia antarctica</name>
    <dbReference type="NCBI Taxonomy" id="2765360"/>
    <lineage>
        <taxon>Bacteria</taxon>
        <taxon>Pseudomonadati</taxon>
        <taxon>Pseudomonadota</taxon>
        <taxon>Betaproteobacteria</taxon>
        <taxon>Burkholderiales</taxon>
        <taxon>Oxalobacteraceae</taxon>
        <taxon>Telluria group</taxon>
        <taxon>Massilia</taxon>
    </lineage>
</organism>
<dbReference type="PANTHER" id="PTHR23407">
    <property type="entry name" value="ATPASE INHIBITOR/5-FORMYLTETRAHYDROFOLATE CYCLO-LIGASE"/>
    <property type="match status" value="1"/>
</dbReference>
<comment type="catalytic activity">
    <reaction evidence="4">
        <text>(6S)-5-formyl-5,6,7,8-tetrahydrofolate + ATP = (6R)-5,10-methenyltetrahydrofolate + ADP + phosphate</text>
        <dbReference type="Rhea" id="RHEA:10488"/>
        <dbReference type="ChEBI" id="CHEBI:30616"/>
        <dbReference type="ChEBI" id="CHEBI:43474"/>
        <dbReference type="ChEBI" id="CHEBI:57455"/>
        <dbReference type="ChEBI" id="CHEBI:57457"/>
        <dbReference type="ChEBI" id="CHEBI:456216"/>
        <dbReference type="EC" id="6.3.3.2"/>
    </reaction>
</comment>
<dbReference type="GO" id="GO:0030272">
    <property type="term" value="F:5-formyltetrahydrofolate cyclo-ligase activity"/>
    <property type="evidence" value="ECO:0007669"/>
    <property type="project" value="UniProtKB-EC"/>
</dbReference>
<name>A0AA49AAG5_9BURK</name>
<dbReference type="Proteomes" id="UP000662888">
    <property type="component" value="Chromosome"/>
</dbReference>
<evidence type="ECO:0000256" key="1">
    <source>
        <dbReference type="ARBA" id="ARBA00010638"/>
    </source>
</evidence>
<keyword evidence="2 4" id="KW-0547">Nucleotide-binding</keyword>
<dbReference type="Pfam" id="PF01812">
    <property type="entry name" value="5-FTHF_cyc-lig"/>
    <property type="match status" value="1"/>
</dbReference>
<keyword evidence="3 4" id="KW-0067">ATP-binding</keyword>
<evidence type="ECO:0000313" key="5">
    <source>
        <dbReference type="EMBL" id="QPI51725.1"/>
    </source>
</evidence>
<dbReference type="InterPro" id="IPR024185">
    <property type="entry name" value="FTHF_cligase-like_sf"/>
</dbReference>